<dbReference type="SMART" id="SM00342">
    <property type="entry name" value="HTH_ARAC"/>
    <property type="match status" value="1"/>
</dbReference>
<dbReference type="Pfam" id="PF12833">
    <property type="entry name" value="HTH_18"/>
    <property type="match status" value="1"/>
</dbReference>
<evidence type="ECO:0000313" key="5">
    <source>
        <dbReference type="EMBL" id="MCL2916020.1"/>
    </source>
</evidence>
<dbReference type="PRINTS" id="PR00032">
    <property type="entry name" value="HTHARAC"/>
</dbReference>
<dbReference type="PANTHER" id="PTHR43280:SF31">
    <property type="entry name" value="TRANSCRIPTIONAL REGULATORY PROTEIN"/>
    <property type="match status" value="1"/>
</dbReference>
<protein>
    <submittedName>
        <fullName evidence="5">Helix-turn-helix domain-containing protein</fullName>
    </submittedName>
</protein>
<dbReference type="EMBL" id="JAKIKT010000010">
    <property type="protein sequence ID" value="MCL2916020.1"/>
    <property type="molecule type" value="Genomic_DNA"/>
</dbReference>
<keyword evidence="6" id="KW-1185">Reference proteome</keyword>
<evidence type="ECO:0000256" key="1">
    <source>
        <dbReference type="ARBA" id="ARBA00023015"/>
    </source>
</evidence>
<dbReference type="InterPro" id="IPR018060">
    <property type="entry name" value="HTH_AraC"/>
</dbReference>
<dbReference type="InterPro" id="IPR018062">
    <property type="entry name" value="HTH_AraC-typ_CS"/>
</dbReference>
<dbReference type="InterPro" id="IPR009057">
    <property type="entry name" value="Homeodomain-like_sf"/>
</dbReference>
<evidence type="ECO:0000313" key="6">
    <source>
        <dbReference type="Proteomes" id="UP001202831"/>
    </source>
</evidence>
<keyword evidence="2" id="KW-0238">DNA-binding</keyword>
<dbReference type="PROSITE" id="PS01124">
    <property type="entry name" value="HTH_ARAC_FAMILY_2"/>
    <property type="match status" value="1"/>
</dbReference>
<dbReference type="Proteomes" id="UP001202831">
    <property type="component" value="Unassembled WGS sequence"/>
</dbReference>
<evidence type="ECO:0000256" key="2">
    <source>
        <dbReference type="ARBA" id="ARBA00023125"/>
    </source>
</evidence>
<proteinExistence type="predicted"/>
<name>A0ABT0NCC5_9GAMM</name>
<sequence length="323" mass="36285">MNFFLSDGYHKKAEDAGSTNQQFSYWQDIVCNEFVQLDCENLSSQDTQVFNGELRGGAALSTMKFAEVIASPQKVTRSKRQIARATEEDFLISFQLSAQCKIRQNGRETILVPGTFALYDSTQPYTLSFNEHFHQMVIQMPKAVLGQHLANAEQYTAIKMCGRAGLGAVLTNFVLSLAKEIEQLNHSSDELSDKVLHMMAMAFSSSVMLEQVNNNSVIKESLKQRIYRYIELNLCNPDISNQTIADAQGISVRYLNKLFSEETESVHALILEKRLIKSLAIMQNPAYSGHSIEKIAFSVGFSSSAHFSRSFKKRFGFSPSEAR</sequence>
<organism evidence="5 6">
    <name type="scientific">Shewanella corallii</name>
    <dbReference type="NCBI Taxonomy" id="560080"/>
    <lineage>
        <taxon>Bacteria</taxon>
        <taxon>Pseudomonadati</taxon>
        <taxon>Pseudomonadota</taxon>
        <taxon>Gammaproteobacteria</taxon>
        <taxon>Alteromonadales</taxon>
        <taxon>Shewanellaceae</taxon>
        <taxon>Shewanella</taxon>
    </lineage>
</organism>
<dbReference type="SUPFAM" id="SSF46689">
    <property type="entry name" value="Homeodomain-like"/>
    <property type="match status" value="1"/>
</dbReference>
<keyword evidence="3" id="KW-0804">Transcription</keyword>
<feature type="domain" description="HTH araC/xylS-type" evidence="4">
    <location>
        <begin position="224"/>
        <end position="323"/>
    </location>
</feature>
<dbReference type="PANTHER" id="PTHR43280">
    <property type="entry name" value="ARAC-FAMILY TRANSCRIPTIONAL REGULATOR"/>
    <property type="match status" value="1"/>
</dbReference>
<dbReference type="InterPro" id="IPR035418">
    <property type="entry name" value="AraC-bd_2"/>
</dbReference>
<comment type="caution">
    <text evidence="5">The sequence shown here is derived from an EMBL/GenBank/DDBJ whole genome shotgun (WGS) entry which is preliminary data.</text>
</comment>
<dbReference type="Gene3D" id="1.10.10.60">
    <property type="entry name" value="Homeodomain-like"/>
    <property type="match status" value="1"/>
</dbReference>
<evidence type="ECO:0000256" key="3">
    <source>
        <dbReference type="ARBA" id="ARBA00023163"/>
    </source>
</evidence>
<gene>
    <name evidence="5" type="ORF">L2725_19965</name>
</gene>
<dbReference type="PROSITE" id="PS00041">
    <property type="entry name" value="HTH_ARAC_FAMILY_1"/>
    <property type="match status" value="1"/>
</dbReference>
<keyword evidence="1" id="KW-0805">Transcription regulation</keyword>
<dbReference type="Pfam" id="PF14525">
    <property type="entry name" value="AraC_binding_2"/>
    <property type="match status" value="1"/>
</dbReference>
<accession>A0ABT0NCC5</accession>
<dbReference type="RefSeq" id="WP_249250575.1">
    <property type="nucleotide sequence ID" value="NZ_JAKIKT010000010.1"/>
</dbReference>
<dbReference type="InterPro" id="IPR020449">
    <property type="entry name" value="Tscrpt_reg_AraC-type_HTH"/>
</dbReference>
<reference evidence="5 6" key="1">
    <citation type="submission" date="2022-01" db="EMBL/GenBank/DDBJ databases">
        <title>Whole genome-based taxonomy of the Shewanellaceae.</title>
        <authorList>
            <person name="Martin-Rodriguez A.J."/>
        </authorList>
    </citation>
    <scope>NUCLEOTIDE SEQUENCE [LARGE SCALE GENOMIC DNA]</scope>
    <source>
        <strain evidence="5 6">DSM 21332</strain>
    </source>
</reference>
<evidence type="ECO:0000259" key="4">
    <source>
        <dbReference type="PROSITE" id="PS01124"/>
    </source>
</evidence>